<name>A0ABV9MXZ0_9ENTE</name>
<feature type="domain" description="HicB-like antitoxin of toxin-antitoxin system" evidence="1">
    <location>
        <begin position="11"/>
        <end position="102"/>
    </location>
</feature>
<dbReference type="InterPro" id="IPR035069">
    <property type="entry name" value="TTHA1013/TTHA0281-like"/>
</dbReference>
<dbReference type="RefSeq" id="WP_204653115.1">
    <property type="nucleotide sequence ID" value="NZ_JAFBFD010000005.1"/>
</dbReference>
<gene>
    <name evidence="2" type="ORF">ACFO5I_07175</name>
</gene>
<dbReference type="Pfam" id="PF15919">
    <property type="entry name" value="HicB_lk_antitox"/>
    <property type="match status" value="1"/>
</dbReference>
<reference evidence="3" key="1">
    <citation type="journal article" date="2019" name="Int. J. Syst. Evol. Microbiol.">
        <title>The Global Catalogue of Microorganisms (GCM) 10K type strain sequencing project: providing services to taxonomists for standard genome sequencing and annotation.</title>
        <authorList>
            <consortium name="The Broad Institute Genomics Platform"/>
            <consortium name="The Broad Institute Genome Sequencing Center for Infectious Disease"/>
            <person name="Wu L."/>
            <person name="Ma J."/>
        </authorList>
    </citation>
    <scope>NUCLEOTIDE SEQUENCE [LARGE SCALE GENOMIC DNA]</scope>
    <source>
        <strain evidence="3">CGMCC 1.19032</strain>
    </source>
</reference>
<dbReference type="Gene3D" id="3.30.160.250">
    <property type="match status" value="1"/>
</dbReference>
<proteinExistence type="predicted"/>
<sequence>MYLYYAVFNFEDEAINVSFPDLEGAVTFGENMHEALYMAKDLLAGWLLGEEEDGNTFPIPTEPNDINAKKGDLVIPIEVDLDFYRRKFDSTPIKKTLTIPNYLNDLGKKAGINFSQTLTEALKEKLGV</sequence>
<keyword evidence="3" id="KW-1185">Reference proteome</keyword>
<evidence type="ECO:0000313" key="2">
    <source>
        <dbReference type="EMBL" id="MFC4719513.1"/>
    </source>
</evidence>
<dbReference type="EMBL" id="JBHSGS010000040">
    <property type="protein sequence ID" value="MFC4719513.1"/>
    <property type="molecule type" value="Genomic_DNA"/>
</dbReference>
<protein>
    <submittedName>
        <fullName evidence="2">Type II toxin-antitoxin system HicB family antitoxin</fullName>
    </submittedName>
</protein>
<evidence type="ECO:0000259" key="1">
    <source>
        <dbReference type="Pfam" id="PF15919"/>
    </source>
</evidence>
<organism evidence="2 3">
    <name type="scientific">Enterococcus lemanii</name>
    <dbReference type="NCBI Taxonomy" id="1159752"/>
    <lineage>
        <taxon>Bacteria</taxon>
        <taxon>Bacillati</taxon>
        <taxon>Bacillota</taxon>
        <taxon>Bacilli</taxon>
        <taxon>Lactobacillales</taxon>
        <taxon>Enterococcaceae</taxon>
        <taxon>Enterococcus</taxon>
    </lineage>
</organism>
<dbReference type="Proteomes" id="UP001595969">
    <property type="component" value="Unassembled WGS sequence"/>
</dbReference>
<dbReference type="InterPro" id="IPR031807">
    <property type="entry name" value="HicB-like"/>
</dbReference>
<evidence type="ECO:0000313" key="3">
    <source>
        <dbReference type="Proteomes" id="UP001595969"/>
    </source>
</evidence>
<comment type="caution">
    <text evidence="2">The sequence shown here is derived from an EMBL/GenBank/DDBJ whole genome shotgun (WGS) entry which is preliminary data.</text>
</comment>
<dbReference type="SUPFAM" id="SSF143100">
    <property type="entry name" value="TTHA1013/TTHA0281-like"/>
    <property type="match status" value="1"/>
</dbReference>
<accession>A0ABV9MXZ0</accession>